<name>A0A6V7XH11_MELEN</name>
<accession>A0A6V7XH11</accession>
<organism evidence="1 2">
    <name type="scientific">Meloidogyne enterolobii</name>
    <name type="common">Root-knot nematode worm</name>
    <name type="synonym">Meloidogyne mayaguensis</name>
    <dbReference type="NCBI Taxonomy" id="390850"/>
    <lineage>
        <taxon>Eukaryota</taxon>
        <taxon>Metazoa</taxon>
        <taxon>Ecdysozoa</taxon>
        <taxon>Nematoda</taxon>
        <taxon>Chromadorea</taxon>
        <taxon>Rhabditida</taxon>
        <taxon>Tylenchina</taxon>
        <taxon>Tylenchomorpha</taxon>
        <taxon>Tylenchoidea</taxon>
        <taxon>Meloidogynidae</taxon>
        <taxon>Meloidogyninae</taxon>
        <taxon>Meloidogyne</taxon>
    </lineage>
</organism>
<sequence>MFLHMYLCSIQNKNTSQRHLIRSGGRLSQFRSFWWQISLKRFCDQIKEFFE</sequence>
<dbReference type="Proteomes" id="UP000580250">
    <property type="component" value="Unassembled WGS sequence"/>
</dbReference>
<evidence type="ECO:0000313" key="2">
    <source>
        <dbReference type="Proteomes" id="UP000580250"/>
    </source>
</evidence>
<evidence type="ECO:0000313" key="1">
    <source>
        <dbReference type="EMBL" id="CAD2198636.1"/>
    </source>
</evidence>
<comment type="caution">
    <text evidence="1">The sequence shown here is derived from an EMBL/GenBank/DDBJ whole genome shotgun (WGS) entry which is preliminary data.</text>
</comment>
<dbReference type="EMBL" id="CAJEWN010001585">
    <property type="protein sequence ID" value="CAD2198636.1"/>
    <property type="molecule type" value="Genomic_DNA"/>
</dbReference>
<protein>
    <submittedName>
        <fullName evidence="1">Uncharacterized protein</fullName>
    </submittedName>
</protein>
<proteinExistence type="predicted"/>
<dbReference type="AlphaFoldDB" id="A0A6V7XH11"/>
<gene>
    <name evidence="1" type="ORF">MENT_LOCUS51965</name>
</gene>
<reference evidence="1 2" key="1">
    <citation type="submission" date="2020-08" db="EMBL/GenBank/DDBJ databases">
        <authorList>
            <person name="Koutsovoulos G."/>
            <person name="Danchin GJ E."/>
        </authorList>
    </citation>
    <scope>NUCLEOTIDE SEQUENCE [LARGE SCALE GENOMIC DNA]</scope>
</reference>